<dbReference type="InterPro" id="IPR000742">
    <property type="entry name" value="EGF"/>
</dbReference>
<dbReference type="InterPro" id="IPR036383">
    <property type="entry name" value="TSP1_rpt_sf"/>
</dbReference>
<dbReference type="InterPro" id="IPR000884">
    <property type="entry name" value="TSP1_rpt"/>
</dbReference>
<keyword evidence="2" id="KW-0677">Repeat</keyword>
<feature type="disulfide bond" evidence="5">
    <location>
        <begin position="591"/>
        <end position="600"/>
    </location>
</feature>
<dbReference type="EMBL" id="JAWDEY010000009">
    <property type="protein sequence ID" value="KAK6590078.1"/>
    <property type="molecule type" value="Genomic_DNA"/>
</dbReference>
<dbReference type="Pfam" id="PF00090">
    <property type="entry name" value="TSP_1"/>
    <property type="match status" value="2"/>
</dbReference>
<dbReference type="CDD" id="cd00054">
    <property type="entry name" value="EGF_CA"/>
    <property type="match status" value="1"/>
</dbReference>
<sequence length="634" mass="71127">MTIGLKNGSYFNSRLKFRFFNNFVLVFVFLFIISKVNSIPPSFQWERAWKDVTSFGLSYKFGGSNLPWYSGTSFRIVGKFTATNVESTLVTIQNGSSFHCILKIDYETQTIYAESDNSDTGEKWTANYAYFPFPYSPTEINLDLVVEKLRWPGGFYFYLSGNGPYYPCRSVVYSSVDLLTFGDGKSNFKDYSIKRNIPLSEPYRRVYLVDGFEEVYNFKDKNLYYVNSTGIDDTSGIPNDNRVPSYYEGWPDLLEVYVFSTGMYPLGNFAVGSTTKKWGGSVAVTLRDDQSQYYYRTNGYYETKSVNSYCTTSNIVLGGTTYLVNGDYPFDYTDPANPYSAILIKRIFGVDVFIRESLWSLGTLLNCGRHAKSVPESVRLIFPDDFRQFSTTRFAVSPIDCQYSQWSSWLPCTSTCAGGTTYRWRYPLNEVMAGGLECTVTSQTSACNTDVDCLPCSFTEWGSWSACSVTCGGGVTSRTRELSHEAPGCQDLLKQTSTCNNSPCPVDCILSHWSPWSDCSKHLCDGTKYRYRVILREAENSGTPCPLSSQLKQVTECINTCEGICQSSPEDICQNGGECISIGSSDYYCKCSEGYYGRNCTVNSNNTFNIVVGNSLAAAIGLVCLLIFLLMNRS</sequence>
<feature type="domain" description="EGF-like" evidence="7">
    <location>
        <begin position="562"/>
        <end position="601"/>
    </location>
</feature>
<dbReference type="InterPro" id="IPR044004">
    <property type="entry name" value="TSP1_spondin_dom"/>
</dbReference>
<evidence type="ECO:0000256" key="4">
    <source>
        <dbReference type="ARBA" id="ARBA00023180"/>
    </source>
</evidence>
<evidence type="ECO:0000259" key="7">
    <source>
        <dbReference type="PROSITE" id="PS50026"/>
    </source>
</evidence>
<keyword evidence="5" id="KW-0245">EGF-like domain</keyword>
<dbReference type="Pfam" id="PF00008">
    <property type="entry name" value="EGF"/>
    <property type="match status" value="1"/>
</dbReference>
<evidence type="ECO:0000256" key="6">
    <source>
        <dbReference type="SAM" id="Phobius"/>
    </source>
</evidence>
<evidence type="ECO:0000313" key="9">
    <source>
        <dbReference type="Proteomes" id="UP001311799"/>
    </source>
</evidence>
<comment type="caution">
    <text evidence="5">Lacks conserved residue(s) required for the propagation of feature annotation.</text>
</comment>
<reference evidence="8 9" key="1">
    <citation type="submission" date="2023-10" db="EMBL/GenBank/DDBJ databases">
        <title>Comparative genomics analysis reveals potential genetic determinants of host preference in Cryptosporidium xiaoi.</title>
        <authorList>
            <person name="Xiao L."/>
            <person name="Li J."/>
        </authorList>
    </citation>
    <scope>NUCLEOTIDE SEQUENCE [LARGE SCALE GENOMIC DNA]</scope>
    <source>
        <strain evidence="8 9">52996</strain>
    </source>
</reference>
<dbReference type="PROSITE" id="PS01186">
    <property type="entry name" value="EGF_2"/>
    <property type="match status" value="1"/>
</dbReference>
<dbReference type="PROSITE" id="PS50092">
    <property type="entry name" value="TSP1"/>
    <property type="match status" value="3"/>
</dbReference>
<dbReference type="PANTHER" id="PTHR22906">
    <property type="entry name" value="PROPERDIN"/>
    <property type="match status" value="1"/>
</dbReference>
<dbReference type="SMART" id="SM00181">
    <property type="entry name" value="EGF"/>
    <property type="match status" value="1"/>
</dbReference>
<keyword evidence="6" id="KW-0472">Membrane</keyword>
<dbReference type="PANTHER" id="PTHR22906:SF21">
    <property type="entry name" value="SEMA DOMAIN-CONTAINING PROTEIN"/>
    <property type="match status" value="1"/>
</dbReference>
<protein>
    <submittedName>
        <fullName evidence="8">Sporozoite cysteine-rich</fullName>
    </submittedName>
</protein>
<keyword evidence="9" id="KW-1185">Reference proteome</keyword>
<name>A0AAV9XZD2_9CRYT</name>
<dbReference type="FunFam" id="2.10.25.10:FF:000699">
    <property type="entry name" value="Uncharacterized protein, isoform C"/>
    <property type="match status" value="1"/>
</dbReference>
<evidence type="ECO:0000256" key="5">
    <source>
        <dbReference type="PROSITE-ProRule" id="PRU00076"/>
    </source>
</evidence>
<keyword evidence="1" id="KW-0732">Signal</keyword>
<keyword evidence="6" id="KW-1133">Transmembrane helix</keyword>
<dbReference type="Gene3D" id="2.10.25.10">
    <property type="entry name" value="Laminin"/>
    <property type="match status" value="1"/>
</dbReference>
<dbReference type="Gene3D" id="2.20.100.10">
    <property type="entry name" value="Thrombospondin type-1 (TSP1) repeat"/>
    <property type="match status" value="3"/>
</dbReference>
<keyword evidence="6" id="KW-0812">Transmembrane</keyword>
<evidence type="ECO:0000256" key="2">
    <source>
        <dbReference type="ARBA" id="ARBA00022737"/>
    </source>
</evidence>
<dbReference type="AlphaFoldDB" id="A0AAV9XZD2"/>
<dbReference type="PROSITE" id="PS50026">
    <property type="entry name" value="EGF_3"/>
    <property type="match status" value="1"/>
</dbReference>
<accession>A0AAV9XZD2</accession>
<dbReference type="Proteomes" id="UP001311799">
    <property type="component" value="Unassembled WGS sequence"/>
</dbReference>
<dbReference type="PROSITE" id="PS00022">
    <property type="entry name" value="EGF_1"/>
    <property type="match status" value="1"/>
</dbReference>
<comment type="caution">
    <text evidence="8">The sequence shown here is derived from an EMBL/GenBank/DDBJ whole genome shotgun (WGS) entry which is preliminary data.</text>
</comment>
<evidence type="ECO:0000256" key="3">
    <source>
        <dbReference type="ARBA" id="ARBA00023157"/>
    </source>
</evidence>
<proteinExistence type="predicted"/>
<feature type="transmembrane region" description="Helical" evidence="6">
    <location>
        <begin position="608"/>
        <end position="631"/>
    </location>
</feature>
<keyword evidence="4" id="KW-0325">Glycoprotein</keyword>
<evidence type="ECO:0000256" key="1">
    <source>
        <dbReference type="ARBA" id="ARBA00022729"/>
    </source>
</evidence>
<organism evidence="8 9">
    <name type="scientific">Cryptosporidium xiaoi</name>
    <dbReference type="NCBI Taxonomy" id="659607"/>
    <lineage>
        <taxon>Eukaryota</taxon>
        <taxon>Sar</taxon>
        <taxon>Alveolata</taxon>
        <taxon>Apicomplexa</taxon>
        <taxon>Conoidasida</taxon>
        <taxon>Coccidia</taxon>
        <taxon>Eucoccidiorida</taxon>
        <taxon>Eimeriorina</taxon>
        <taxon>Cryptosporidiidae</taxon>
        <taxon>Cryptosporidium</taxon>
    </lineage>
</organism>
<dbReference type="SMART" id="SM00209">
    <property type="entry name" value="TSP1"/>
    <property type="match status" value="3"/>
</dbReference>
<dbReference type="Pfam" id="PF19028">
    <property type="entry name" value="TSP1_spondin"/>
    <property type="match status" value="1"/>
</dbReference>
<evidence type="ECO:0000313" key="8">
    <source>
        <dbReference type="EMBL" id="KAK6590078.1"/>
    </source>
</evidence>
<dbReference type="SUPFAM" id="SSF57196">
    <property type="entry name" value="EGF/Laminin"/>
    <property type="match status" value="1"/>
</dbReference>
<keyword evidence="3 5" id="KW-1015">Disulfide bond</keyword>
<gene>
    <name evidence="8" type="ORF">RS030_182743</name>
</gene>
<dbReference type="SUPFAM" id="SSF82895">
    <property type="entry name" value="TSP-1 type 1 repeat"/>
    <property type="match status" value="3"/>
</dbReference>
<dbReference type="InterPro" id="IPR052065">
    <property type="entry name" value="Compl_asym_regulator"/>
</dbReference>